<reference evidence="1" key="1">
    <citation type="journal article" date="2021" name="Proc. Natl. Acad. Sci. U.S.A.">
        <title>A Catalog of Tens of Thousands of Viruses from Human Metagenomes Reveals Hidden Associations with Chronic Diseases.</title>
        <authorList>
            <person name="Tisza M.J."/>
            <person name="Buck C.B."/>
        </authorList>
    </citation>
    <scope>NUCLEOTIDE SEQUENCE</scope>
    <source>
        <strain evidence="1">CtNQr16</strain>
    </source>
</reference>
<name>A0A8S5MAS4_9CAUD</name>
<dbReference type="EMBL" id="BK014863">
    <property type="protein sequence ID" value="DAD79326.1"/>
    <property type="molecule type" value="Genomic_DNA"/>
</dbReference>
<sequence length="84" mass="9681">MLKDTFLHRMKGISIDIGDYTLYSKPCRIVNIDTNDEVKFKDMEDAYEHGMIGSVSLKEFVEKADDSIFVVTNDDSGIRFENMH</sequence>
<evidence type="ECO:0000313" key="1">
    <source>
        <dbReference type="EMBL" id="DAD79326.1"/>
    </source>
</evidence>
<accession>A0A8S5MAS4</accession>
<organism evidence="1">
    <name type="scientific">Myoviridae sp. ctNQr16</name>
    <dbReference type="NCBI Taxonomy" id="2826644"/>
    <lineage>
        <taxon>Viruses</taxon>
        <taxon>Duplodnaviria</taxon>
        <taxon>Heunggongvirae</taxon>
        <taxon>Uroviricota</taxon>
        <taxon>Caudoviricetes</taxon>
    </lineage>
</organism>
<proteinExistence type="predicted"/>
<protein>
    <submittedName>
        <fullName evidence="1">Uncharacterized protein</fullName>
    </submittedName>
</protein>